<sequence>MRYFQTIFLVYCTVFALVLLFPTQARADIVFQDTFNRDNLTDWTVVRNFQWGNPAEPCLNNGQLASWQILLQRLGIIIYGPGCFTEIVANTFTLPSNISYAYSFDITMPESANMDRNYTMRFVDTSNNLAIKILGNAIFLEKAALSQGWSVPGSFARYPFQADHSYHIRNEVRIDHSIKVYVDGELVLNFLDIPPYLDGGTVGLRASVGSIPNSITWFDNVVVETIDVVDPLNVPYVSQVDTRWTSTIYDTAKTWSTVPTIGRWGCVLTDAVMILQYHNITTLPNGLPIDPQTLNTWLLSQQDGYLGQGYVNWVALTRVAHLFHKTHANTPSLEFLRGGADMNELKDEIDHKRPIILDLGGHFVVGRGVSPNSASLIINDPFDQVKTTALAQDIRGTRLFRPSFTDLSYLIIPVNEGLDVVVEHDGQQILPVLEGPITPDGENEIAPNPLSLIEIPKPMDGQYTLRINNNSPAQTSQSIFAYSSEGDLFPLSIDVQRSSSEQVFVLDYTKDGESTIHRLINPSTLVQDIHSLRESGEITRAYPYYTLLQTAERIGETTSSDQMRYIRLFEYYLNKFSPYISEQGKKMLEEDVLVIQGM</sequence>
<dbReference type="STRING" id="1618356.UU93_C0029G0008"/>
<dbReference type="PANTHER" id="PTHR40524">
    <property type="entry name" value="PEPTIDASE_C39_2 DOMAIN-CONTAINING PROTEIN"/>
    <property type="match status" value="1"/>
</dbReference>
<reference evidence="3 4" key="1">
    <citation type="journal article" date="2015" name="Nature">
        <title>rRNA introns, odd ribosomes, and small enigmatic genomes across a large radiation of phyla.</title>
        <authorList>
            <person name="Brown C.T."/>
            <person name="Hug L.A."/>
            <person name="Thomas B.C."/>
            <person name="Sharon I."/>
            <person name="Castelle C.J."/>
            <person name="Singh A."/>
            <person name="Wilkins M.J."/>
            <person name="Williams K.H."/>
            <person name="Banfield J.F."/>
        </authorList>
    </citation>
    <scope>NUCLEOTIDE SEQUENCE [LARGE SCALE GENOMIC DNA]</scope>
</reference>
<dbReference type="Gene3D" id="2.60.120.560">
    <property type="entry name" value="Exo-inulinase, domain 1"/>
    <property type="match status" value="1"/>
</dbReference>
<accession>A0A0G1A9U7</accession>
<comment type="caution">
    <text evidence="3">The sequence shown here is derived from an EMBL/GenBank/DDBJ whole genome shotgun (WGS) entry which is preliminary data.</text>
</comment>
<evidence type="ECO:0000259" key="2">
    <source>
        <dbReference type="Pfam" id="PF13529"/>
    </source>
</evidence>
<evidence type="ECO:0000256" key="1">
    <source>
        <dbReference type="SAM" id="SignalP"/>
    </source>
</evidence>
<dbReference type="Proteomes" id="UP000034160">
    <property type="component" value="Unassembled WGS sequence"/>
</dbReference>
<feature type="signal peptide" evidence="1">
    <location>
        <begin position="1"/>
        <end position="27"/>
    </location>
</feature>
<evidence type="ECO:0000313" key="4">
    <source>
        <dbReference type="Proteomes" id="UP000034160"/>
    </source>
</evidence>
<organism evidence="3 4">
    <name type="scientific">Candidatus Amesbacteria bacterium GW2011_GWA2_42_12</name>
    <dbReference type="NCBI Taxonomy" id="1618356"/>
    <lineage>
        <taxon>Bacteria</taxon>
        <taxon>Candidatus Amesiibacteriota</taxon>
    </lineage>
</organism>
<name>A0A0G1A9U7_9BACT</name>
<feature type="domain" description="Peptidase C39-like" evidence="2">
    <location>
        <begin position="232"/>
        <end position="381"/>
    </location>
</feature>
<gene>
    <name evidence="3" type="ORF">UU93_C0029G0008</name>
</gene>
<feature type="chain" id="PRO_5002535876" description="Peptidase C39-like domain-containing protein" evidence="1">
    <location>
        <begin position="28"/>
        <end position="598"/>
    </location>
</feature>
<protein>
    <recommendedName>
        <fullName evidence="2">Peptidase C39-like domain-containing protein</fullName>
    </recommendedName>
</protein>
<dbReference type="InterPro" id="IPR039564">
    <property type="entry name" value="Peptidase_C39-like"/>
</dbReference>
<proteinExistence type="predicted"/>
<dbReference type="Pfam" id="PF13529">
    <property type="entry name" value="Peptidase_C39_2"/>
    <property type="match status" value="1"/>
</dbReference>
<dbReference type="EMBL" id="LCCN01000029">
    <property type="protein sequence ID" value="KKS30876.1"/>
    <property type="molecule type" value="Genomic_DNA"/>
</dbReference>
<dbReference type="AlphaFoldDB" id="A0A0G1A9U7"/>
<dbReference type="PANTHER" id="PTHR40524:SF1">
    <property type="entry name" value="PEPTIDASE C39-LIKE DOMAIN-CONTAINING PROTEIN"/>
    <property type="match status" value="1"/>
</dbReference>
<evidence type="ECO:0000313" key="3">
    <source>
        <dbReference type="EMBL" id="KKS30876.1"/>
    </source>
</evidence>
<keyword evidence="1" id="KW-0732">Signal</keyword>